<sequence>MDLNDGDDRKIFTDSTNEEDVERYMSWSQGSSRRAAEIICAPLRQLEVQPAKPPLGPELITAVNMVFESHQRGLVELVESLFGSLTASFGHVALKKTYGSRPATDLPNAYQLV</sequence>
<dbReference type="AlphaFoldDB" id="A0A6A4JR59"/>
<dbReference type="Proteomes" id="UP000466442">
    <property type="component" value="Linkage Group LG9"/>
</dbReference>
<accession>A0A6A4JR59</accession>
<dbReference type="EMBL" id="WIXP02000009">
    <property type="protein sequence ID" value="KAF6205295.1"/>
    <property type="molecule type" value="Genomic_DNA"/>
</dbReference>
<reference evidence="1" key="1">
    <citation type="journal article" date="2021" name="Mol. Ecol. Resour.">
        <title>Apolygus lucorum genome provides insights into omnivorousness and mesophyll feeding.</title>
        <authorList>
            <person name="Liu Y."/>
            <person name="Liu H."/>
            <person name="Wang H."/>
            <person name="Huang T."/>
            <person name="Liu B."/>
            <person name="Yang B."/>
            <person name="Yin L."/>
            <person name="Li B."/>
            <person name="Zhang Y."/>
            <person name="Zhang S."/>
            <person name="Jiang F."/>
            <person name="Zhang X."/>
            <person name="Ren Y."/>
            <person name="Wang B."/>
            <person name="Wang S."/>
            <person name="Lu Y."/>
            <person name="Wu K."/>
            <person name="Fan W."/>
            <person name="Wang G."/>
        </authorList>
    </citation>
    <scope>NUCLEOTIDE SEQUENCE</scope>
    <source>
        <strain evidence="1">12Hb</strain>
    </source>
</reference>
<comment type="caution">
    <text evidence="1">The sequence shown here is derived from an EMBL/GenBank/DDBJ whole genome shotgun (WGS) entry which is preliminary data.</text>
</comment>
<keyword evidence="2" id="KW-1185">Reference proteome</keyword>
<gene>
    <name evidence="1" type="ORF">GE061_019464</name>
</gene>
<organism evidence="1 2">
    <name type="scientific">Apolygus lucorum</name>
    <name type="common">Small green plant bug</name>
    <name type="synonym">Lygocoris lucorum</name>
    <dbReference type="NCBI Taxonomy" id="248454"/>
    <lineage>
        <taxon>Eukaryota</taxon>
        <taxon>Metazoa</taxon>
        <taxon>Ecdysozoa</taxon>
        <taxon>Arthropoda</taxon>
        <taxon>Hexapoda</taxon>
        <taxon>Insecta</taxon>
        <taxon>Pterygota</taxon>
        <taxon>Neoptera</taxon>
        <taxon>Paraneoptera</taxon>
        <taxon>Hemiptera</taxon>
        <taxon>Heteroptera</taxon>
        <taxon>Panheteroptera</taxon>
        <taxon>Cimicomorpha</taxon>
        <taxon>Miridae</taxon>
        <taxon>Mirini</taxon>
        <taxon>Apolygus</taxon>
    </lineage>
</organism>
<protein>
    <submittedName>
        <fullName evidence="1">Uncharacterized protein</fullName>
    </submittedName>
</protein>
<name>A0A6A4JR59_APOLU</name>
<evidence type="ECO:0000313" key="1">
    <source>
        <dbReference type="EMBL" id="KAF6205295.1"/>
    </source>
</evidence>
<proteinExistence type="predicted"/>
<evidence type="ECO:0000313" key="2">
    <source>
        <dbReference type="Proteomes" id="UP000466442"/>
    </source>
</evidence>